<reference evidence="2 3" key="1">
    <citation type="submission" date="2016-10" db="EMBL/GenBank/DDBJ databases">
        <title>The genome sequence of Colletotrichum fioriniae PJ7.</title>
        <authorList>
            <person name="Baroncelli R."/>
        </authorList>
    </citation>
    <scope>NUCLEOTIDE SEQUENCE [LARGE SCALE GENOMIC DNA]</scope>
    <source>
        <strain evidence="2 3">IMI 309622</strain>
    </source>
</reference>
<evidence type="ECO:0000313" key="3">
    <source>
        <dbReference type="Proteomes" id="UP001240678"/>
    </source>
</evidence>
<keyword evidence="3" id="KW-1185">Reference proteome</keyword>
<dbReference type="AlphaFoldDB" id="A0AAI9Z4B7"/>
<feature type="compositionally biased region" description="Low complexity" evidence="1">
    <location>
        <begin position="1"/>
        <end position="19"/>
    </location>
</feature>
<dbReference type="GeneID" id="85334886"/>
<accession>A0AAI9Z4B7</accession>
<dbReference type="Proteomes" id="UP001240678">
    <property type="component" value="Unassembled WGS sequence"/>
</dbReference>
<comment type="caution">
    <text evidence="2">The sequence shown here is derived from an EMBL/GenBank/DDBJ whole genome shotgun (WGS) entry which is preliminary data.</text>
</comment>
<gene>
    <name evidence="2" type="ORF">CCOS01_03153</name>
</gene>
<feature type="compositionally biased region" description="Basic and acidic residues" evidence="1">
    <location>
        <begin position="250"/>
        <end position="263"/>
    </location>
</feature>
<protein>
    <submittedName>
        <fullName evidence="2">Uncharacterized protein</fullName>
    </submittedName>
</protein>
<dbReference type="EMBL" id="MOOE01000003">
    <property type="protein sequence ID" value="KAK1534401.1"/>
    <property type="molecule type" value="Genomic_DNA"/>
</dbReference>
<organism evidence="2 3">
    <name type="scientific">Colletotrichum costaricense</name>
    <dbReference type="NCBI Taxonomy" id="1209916"/>
    <lineage>
        <taxon>Eukaryota</taxon>
        <taxon>Fungi</taxon>
        <taxon>Dikarya</taxon>
        <taxon>Ascomycota</taxon>
        <taxon>Pezizomycotina</taxon>
        <taxon>Sordariomycetes</taxon>
        <taxon>Hypocreomycetidae</taxon>
        <taxon>Glomerellales</taxon>
        <taxon>Glomerellaceae</taxon>
        <taxon>Colletotrichum</taxon>
        <taxon>Colletotrichum acutatum species complex</taxon>
    </lineage>
</organism>
<evidence type="ECO:0000256" key="1">
    <source>
        <dbReference type="SAM" id="MobiDB-lite"/>
    </source>
</evidence>
<name>A0AAI9Z4B7_9PEZI</name>
<dbReference type="RefSeq" id="XP_060317604.1">
    <property type="nucleotide sequence ID" value="XM_060451339.1"/>
</dbReference>
<evidence type="ECO:0000313" key="2">
    <source>
        <dbReference type="EMBL" id="KAK1534401.1"/>
    </source>
</evidence>
<feature type="region of interest" description="Disordered" evidence="1">
    <location>
        <begin position="241"/>
        <end position="263"/>
    </location>
</feature>
<proteinExistence type="predicted"/>
<sequence length="316" mass="34934">MSLLDASRPSAPPRLSSLPWGSLNGPKGIQTKRNTRNRKCQINPPKAYIKLVLCFLGFNTHTQPTAGILRNAVCNRQICRKGTIAGSVASPASIHSVALRLRAPFSLSSTYYYPVDLEYLHLFSSGIYHWWSFCRFAFIISSLVGRVLVGFLELGTAVCAVLFNIFFYSSFTPFSSGRSSTMSTEHVPDDMIQRKHNSRSRSGGWGKATGMLGIIGRYPNLDGPFTTLVERVKSHGDGRSRTIMRMEGGSGEKGKKGDRHSMPDIRKARSGLAALEFLRCFFSRPHGATRKTKTFPVTTTARSRRILLSGGGRRIP</sequence>
<feature type="region of interest" description="Disordered" evidence="1">
    <location>
        <begin position="1"/>
        <end position="35"/>
    </location>
</feature>